<keyword evidence="5 8" id="KW-1133">Transmembrane helix</keyword>
<evidence type="ECO:0000256" key="2">
    <source>
        <dbReference type="ARBA" id="ARBA00011006"/>
    </source>
</evidence>
<evidence type="ECO:0000256" key="1">
    <source>
        <dbReference type="ARBA" id="ARBA00004651"/>
    </source>
</evidence>
<evidence type="ECO:0000313" key="10">
    <source>
        <dbReference type="Proteomes" id="UP000585681"/>
    </source>
</evidence>
<feature type="transmembrane region" description="Helical" evidence="8">
    <location>
        <begin position="142"/>
        <end position="159"/>
    </location>
</feature>
<dbReference type="GO" id="GO:0005886">
    <property type="term" value="C:plasma membrane"/>
    <property type="evidence" value="ECO:0007669"/>
    <property type="project" value="UniProtKB-SubCell"/>
</dbReference>
<feature type="transmembrane region" description="Helical" evidence="8">
    <location>
        <begin position="109"/>
        <end position="130"/>
    </location>
</feature>
<evidence type="ECO:0000256" key="8">
    <source>
        <dbReference type="SAM" id="Phobius"/>
    </source>
</evidence>
<accession>A0A840C4W5</accession>
<gene>
    <name evidence="9" type="ORF">GGR17_000286</name>
</gene>
<keyword evidence="3" id="KW-1003">Cell membrane</keyword>
<reference evidence="9" key="1">
    <citation type="submission" date="2020-08" db="EMBL/GenBank/DDBJ databases">
        <title>Genomic Encyclopedia of Type Strains, Phase IV (KMG-IV): sequencing the most valuable type-strain genomes for metagenomic binning, comparative biology and taxonomic classification.</title>
        <authorList>
            <person name="Goeker M."/>
        </authorList>
    </citation>
    <scope>NUCLEOTIDE SEQUENCE [LARGE SCALE GENOMIC DNA]</scope>
    <source>
        <strain evidence="9">DSM 105040</strain>
    </source>
</reference>
<comment type="subcellular location">
    <subcellularLocation>
        <location evidence="1">Cell membrane</location>
        <topology evidence="1">Multi-pass membrane protein</topology>
    </subcellularLocation>
</comment>
<dbReference type="AlphaFoldDB" id="A0A840C4W5"/>
<feature type="transmembrane region" description="Helical" evidence="8">
    <location>
        <begin position="84"/>
        <end position="102"/>
    </location>
</feature>
<feature type="region of interest" description="Disordered" evidence="7">
    <location>
        <begin position="1"/>
        <end position="60"/>
    </location>
</feature>
<comment type="caution">
    <text evidence="9">The sequence shown here is derived from an EMBL/GenBank/DDBJ whole genome shotgun (WGS) entry which is preliminary data.</text>
</comment>
<organism evidence="9 10">
    <name type="scientific">Actibacterium naphthalenivorans</name>
    <dbReference type="NCBI Taxonomy" id="1614693"/>
    <lineage>
        <taxon>Bacteria</taxon>
        <taxon>Pseudomonadati</taxon>
        <taxon>Pseudomonadota</taxon>
        <taxon>Alphaproteobacteria</taxon>
        <taxon>Rhodobacterales</taxon>
        <taxon>Roseobacteraceae</taxon>
        <taxon>Actibacterium</taxon>
    </lineage>
</organism>
<dbReference type="PANTHER" id="PTHR33884:SF3">
    <property type="entry name" value="UPF0410 PROTEIN YMGE"/>
    <property type="match status" value="1"/>
</dbReference>
<evidence type="ECO:0000313" key="9">
    <source>
        <dbReference type="EMBL" id="MBB4020495.1"/>
    </source>
</evidence>
<dbReference type="InterPro" id="IPR007341">
    <property type="entry name" value="Transgly_assoc"/>
</dbReference>
<keyword evidence="4 8" id="KW-0812">Transmembrane</keyword>
<dbReference type="Pfam" id="PF04226">
    <property type="entry name" value="Transgly_assoc"/>
    <property type="match status" value="1"/>
</dbReference>
<keyword evidence="10" id="KW-1185">Reference proteome</keyword>
<dbReference type="PANTHER" id="PTHR33884">
    <property type="entry name" value="UPF0410 PROTEIN YMGE"/>
    <property type="match status" value="1"/>
</dbReference>
<dbReference type="EMBL" id="JACIEQ010000001">
    <property type="protein sequence ID" value="MBB4020495.1"/>
    <property type="molecule type" value="Genomic_DNA"/>
</dbReference>
<protein>
    <submittedName>
        <fullName evidence="9">Putative membrane protein YeaQ/YmgE (Transglycosylase-associated protein family)</fullName>
    </submittedName>
</protein>
<name>A0A840C4W5_9RHOB</name>
<dbReference type="Proteomes" id="UP000585681">
    <property type="component" value="Unassembled WGS sequence"/>
</dbReference>
<evidence type="ECO:0000256" key="7">
    <source>
        <dbReference type="SAM" id="MobiDB-lite"/>
    </source>
</evidence>
<feature type="compositionally biased region" description="Low complexity" evidence="7">
    <location>
        <begin position="16"/>
        <end position="25"/>
    </location>
</feature>
<evidence type="ECO:0000256" key="6">
    <source>
        <dbReference type="ARBA" id="ARBA00023136"/>
    </source>
</evidence>
<evidence type="ECO:0000256" key="3">
    <source>
        <dbReference type="ARBA" id="ARBA00022475"/>
    </source>
</evidence>
<sequence length="162" mass="16756">MPVSGSPPRRRTGQNAAAREIAGARARLRRDSTDEAPCPPDRAGAGARAHRPKTGCGQPAGLYHRGNNPLEVIMGVESMGIESIIAMLFVGAIAGWLAGLIVKGYGFGLLGNIAIGIVGAVIAGFLFPRIGLNLDGGLFDAIVHSTIGAVILLVLIKLVKKV</sequence>
<proteinExistence type="inferred from homology"/>
<comment type="similarity">
    <text evidence="2">Belongs to the UPF0410 family.</text>
</comment>
<keyword evidence="6 8" id="KW-0472">Membrane</keyword>
<evidence type="ECO:0000256" key="4">
    <source>
        <dbReference type="ARBA" id="ARBA00022692"/>
    </source>
</evidence>
<evidence type="ECO:0000256" key="5">
    <source>
        <dbReference type="ARBA" id="ARBA00022989"/>
    </source>
</evidence>